<evidence type="ECO:0000256" key="1">
    <source>
        <dbReference type="ARBA" id="ARBA00022676"/>
    </source>
</evidence>
<dbReference type="STRING" id="90262.A0A1X2IA44"/>
<accession>A0A1X2IA44</accession>
<sequence length="185" mass="21009">MNRPSHPLLILGADTNIVNIQGGIIEIRTIGFYGSTRVYVNAVKPNQVADILEEAHFWHFVFWRIYHPLTNHAAVLRKDIGKPTVYNISSHLVIQTVEGTPKNGAITIRVSHPTTDYTTNPQLDVKGSKYIRKDKKHWKFLLNNQLPSVIKAQTSNESGQAKTILHAFRNVTMYQITTRMKMGSF</sequence>
<dbReference type="InterPro" id="IPR035902">
    <property type="entry name" value="Nuc_phospho_transferase"/>
</dbReference>
<name>A0A1X2IA44_9FUNG</name>
<gene>
    <name evidence="3" type="ORF">BCR42DRAFT_439769</name>
</gene>
<keyword evidence="1" id="KW-0328">Glycosyltransferase</keyword>
<dbReference type="Proteomes" id="UP000193560">
    <property type="component" value="Unassembled WGS sequence"/>
</dbReference>
<dbReference type="Gene3D" id="3.40.1030.10">
    <property type="entry name" value="Nucleoside phosphorylase/phosphoribosyltransferase catalytic domain"/>
    <property type="match status" value="1"/>
</dbReference>
<dbReference type="AlphaFoldDB" id="A0A1X2IA44"/>
<dbReference type="GO" id="GO:0016757">
    <property type="term" value="F:glycosyltransferase activity"/>
    <property type="evidence" value="ECO:0007669"/>
    <property type="project" value="UniProtKB-KW"/>
</dbReference>
<organism evidence="3 4">
    <name type="scientific">Absidia repens</name>
    <dbReference type="NCBI Taxonomy" id="90262"/>
    <lineage>
        <taxon>Eukaryota</taxon>
        <taxon>Fungi</taxon>
        <taxon>Fungi incertae sedis</taxon>
        <taxon>Mucoromycota</taxon>
        <taxon>Mucoromycotina</taxon>
        <taxon>Mucoromycetes</taxon>
        <taxon>Mucorales</taxon>
        <taxon>Cunninghamellaceae</taxon>
        <taxon>Absidia</taxon>
    </lineage>
</organism>
<keyword evidence="2" id="KW-0808">Transferase</keyword>
<reference evidence="3 4" key="1">
    <citation type="submission" date="2016-07" db="EMBL/GenBank/DDBJ databases">
        <title>Pervasive Adenine N6-methylation of Active Genes in Fungi.</title>
        <authorList>
            <consortium name="DOE Joint Genome Institute"/>
            <person name="Mondo S.J."/>
            <person name="Dannebaum R.O."/>
            <person name="Kuo R.C."/>
            <person name="Labutti K."/>
            <person name="Haridas S."/>
            <person name="Kuo A."/>
            <person name="Salamov A."/>
            <person name="Ahrendt S.R."/>
            <person name="Lipzen A."/>
            <person name="Sullivan W."/>
            <person name="Andreopoulos W.B."/>
            <person name="Clum A."/>
            <person name="Lindquist E."/>
            <person name="Daum C."/>
            <person name="Ramamoorthy G.K."/>
            <person name="Gryganskyi A."/>
            <person name="Culley D."/>
            <person name="Magnuson J.K."/>
            <person name="James T.Y."/>
            <person name="O'Malley M.A."/>
            <person name="Stajich J.E."/>
            <person name="Spatafora J.W."/>
            <person name="Visel A."/>
            <person name="Grigoriev I.V."/>
        </authorList>
    </citation>
    <scope>NUCLEOTIDE SEQUENCE [LARGE SCALE GENOMIC DNA]</scope>
    <source>
        <strain evidence="3 4">NRRL 1336</strain>
    </source>
</reference>
<dbReference type="EMBL" id="MCGE01000018">
    <property type="protein sequence ID" value="ORZ12653.1"/>
    <property type="molecule type" value="Genomic_DNA"/>
</dbReference>
<evidence type="ECO:0000313" key="4">
    <source>
        <dbReference type="Proteomes" id="UP000193560"/>
    </source>
</evidence>
<evidence type="ECO:0000256" key="2">
    <source>
        <dbReference type="ARBA" id="ARBA00022679"/>
    </source>
</evidence>
<proteinExistence type="predicted"/>
<protein>
    <submittedName>
        <fullName evidence="3">Uncharacterized protein</fullName>
    </submittedName>
</protein>
<comment type="caution">
    <text evidence="3">The sequence shown here is derived from an EMBL/GenBank/DDBJ whole genome shotgun (WGS) entry which is preliminary data.</text>
</comment>
<evidence type="ECO:0000313" key="3">
    <source>
        <dbReference type="EMBL" id="ORZ12653.1"/>
    </source>
</evidence>
<keyword evidence="4" id="KW-1185">Reference proteome</keyword>